<reference evidence="2" key="1">
    <citation type="journal article" date="2017" name="Nature">
        <title>The sunflower genome provides insights into oil metabolism, flowering and Asterid evolution.</title>
        <authorList>
            <person name="Badouin H."/>
            <person name="Gouzy J."/>
            <person name="Grassa C.J."/>
            <person name="Murat F."/>
            <person name="Staton S.E."/>
            <person name="Cottret L."/>
            <person name="Lelandais-Briere C."/>
            <person name="Owens G.L."/>
            <person name="Carrere S."/>
            <person name="Mayjonade B."/>
            <person name="Legrand L."/>
            <person name="Gill N."/>
            <person name="Kane N.C."/>
            <person name="Bowers J.E."/>
            <person name="Hubner S."/>
            <person name="Bellec A."/>
            <person name="Berard A."/>
            <person name="Berges H."/>
            <person name="Blanchet N."/>
            <person name="Boniface M.C."/>
            <person name="Brunel D."/>
            <person name="Catrice O."/>
            <person name="Chaidir N."/>
            <person name="Claudel C."/>
            <person name="Donnadieu C."/>
            <person name="Faraut T."/>
            <person name="Fievet G."/>
            <person name="Helmstetter N."/>
            <person name="King M."/>
            <person name="Knapp S.J."/>
            <person name="Lai Z."/>
            <person name="Le Paslier M.C."/>
            <person name="Lippi Y."/>
            <person name="Lorenzon L."/>
            <person name="Mandel J.R."/>
            <person name="Marage G."/>
            <person name="Marchand G."/>
            <person name="Marquand E."/>
            <person name="Bret-Mestries E."/>
            <person name="Morien E."/>
            <person name="Nambeesan S."/>
            <person name="Nguyen T."/>
            <person name="Pegot-Espagnet P."/>
            <person name="Pouilly N."/>
            <person name="Raftis F."/>
            <person name="Sallet E."/>
            <person name="Schiex T."/>
            <person name="Thomas J."/>
            <person name="Vandecasteele C."/>
            <person name="Vares D."/>
            <person name="Vear F."/>
            <person name="Vautrin S."/>
            <person name="Crespi M."/>
            <person name="Mangin B."/>
            <person name="Burke J.M."/>
            <person name="Salse J."/>
            <person name="Munos S."/>
            <person name="Vincourt P."/>
            <person name="Rieseberg L.H."/>
            <person name="Langlade N.B."/>
        </authorList>
    </citation>
    <scope>NUCLEOTIDE SEQUENCE [LARGE SCALE GENOMIC DNA]</scope>
    <source>
        <strain evidence="2">cv. SF193</strain>
    </source>
</reference>
<keyword evidence="2" id="KW-1185">Reference proteome</keyword>
<gene>
    <name evidence="1" type="ORF">HannXRQ_Chr11g0327611</name>
</gene>
<dbReference type="EMBL" id="CM007900">
    <property type="protein sequence ID" value="OTG07194.1"/>
    <property type="molecule type" value="Genomic_DNA"/>
</dbReference>
<proteinExistence type="predicted"/>
<protein>
    <submittedName>
        <fullName evidence="1">Uncharacterized protein</fullName>
    </submittedName>
</protein>
<name>A0A251T8G8_HELAN</name>
<dbReference type="Proteomes" id="UP000215914">
    <property type="component" value="Chromosome 11"/>
</dbReference>
<dbReference type="AlphaFoldDB" id="A0A251T8G8"/>
<dbReference type="InParanoid" id="A0A251T8G8"/>
<evidence type="ECO:0000313" key="1">
    <source>
        <dbReference type="EMBL" id="OTG07194.1"/>
    </source>
</evidence>
<accession>A0A251T8G8</accession>
<organism evidence="1 2">
    <name type="scientific">Helianthus annuus</name>
    <name type="common">Common sunflower</name>
    <dbReference type="NCBI Taxonomy" id="4232"/>
    <lineage>
        <taxon>Eukaryota</taxon>
        <taxon>Viridiplantae</taxon>
        <taxon>Streptophyta</taxon>
        <taxon>Embryophyta</taxon>
        <taxon>Tracheophyta</taxon>
        <taxon>Spermatophyta</taxon>
        <taxon>Magnoliopsida</taxon>
        <taxon>eudicotyledons</taxon>
        <taxon>Gunneridae</taxon>
        <taxon>Pentapetalae</taxon>
        <taxon>asterids</taxon>
        <taxon>campanulids</taxon>
        <taxon>Asterales</taxon>
        <taxon>Asteraceae</taxon>
        <taxon>Asteroideae</taxon>
        <taxon>Heliantheae alliance</taxon>
        <taxon>Heliantheae</taxon>
        <taxon>Helianthus</taxon>
    </lineage>
</organism>
<sequence length="60" mass="6679">MFSYILTNHCIYICVIARSSNQLSFLAIFKETDSTGIYHSSHPGSTHSLHLSTPSICISF</sequence>
<evidence type="ECO:0000313" key="2">
    <source>
        <dbReference type="Proteomes" id="UP000215914"/>
    </source>
</evidence>